<sequence length="103" mass="12057">MLKTTKIESKFTERELEILKNVFSENTPMKDITISNLQSIQFNLNEHIYEEGWINGQGNTPTEYLEEAGILREKLNALTEDEGEELYIFLMERTKLEEIEVAE</sequence>
<proteinExistence type="predicted"/>
<protein>
    <submittedName>
        <fullName evidence="1">Uncharacterized protein</fullName>
    </submittedName>
</protein>
<comment type="caution">
    <text evidence="1">The sequence shown here is derived from an EMBL/GenBank/DDBJ whole genome shotgun (WGS) entry which is preliminary data.</text>
</comment>
<organism evidence="1 2">
    <name type="scientific">Clostridium beijerinckii</name>
    <name type="common">Clostridium MP</name>
    <dbReference type="NCBI Taxonomy" id="1520"/>
    <lineage>
        <taxon>Bacteria</taxon>
        <taxon>Bacillati</taxon>
        <taxon>Bacillota</taxon>
        <taxon>Clostridia</taxon>
        <taxon>Eubacteriales</taxon>
        <taxon>Clostridiaceae</taxon>
        <taxon>Clostridium</taxon>
    </lineage>
</organism>
<accession>A0A9Q5GNI6</accession>
<gene>
    <name evidence="1" type="ORF">DFH45_000607</name>
</gene>
<dbReference type="AlphaFoldDB" id="A0A9Q5GNI6"/>
<evidence type="ECO:0000313" key="1">
    <source>
        <dbReference type="EMBL" id="NRV07644.1"/>
    </source>
</evidence>
<dbReference type="Proteomes" id="UP000821656">
    <property type="component" value="Unassembled WGS sequence"/>
</dbReference>
<reference evidence="1" key="1">
    <citation type="submission" date="2020-05" db="EMBL/GenBank/DDBJ databases">
        <title>Genomic insights into acetone-butanol-ethanol (ABE) fermentation by sequencing solventogenic clostridia strains.</title>
        <authorList>
            <person name="Brown S."/>
        </authorList>
    </citation>
    <scope>NUCLEOTIDE SEQUENCE</scope>
    <source>
        <strain evidence="1">DJ126</strain>
    </source>
</reference>
<evidence type="ECO:0000313" key="2">
    <source>
        <dbReference type="Proteomes" id="UP000821656"/>
    </source>
</evidence>
<dbReference type="EMBL" id="JABSXK010000001">
    <property type="protein sequence ID" value="NRV07644.1"/>
    <property type="molecule type" value="Genomic_DNA"/>
</dbReference>
<dbReference type="RefSeq" id="WP_077305459.1">
    <property type="nucleotide sequence ID" value="NZ_CP016090.1"/>
</dbReference>
<name>A0A9Q5GNI6_CLOBE</name>